<comment type="subcellular location">
    <subcellularLocation>
        <location evidence="1">Membrane</location>
        <topology evidence="1">Multi-pass membrane protein</topology>
    </subcellularLocation>
</comment>
<feature type="domain" description="Major facilitator superfamily (MFS) profile" evidence="7">
    <location>
        <begin position="71"/>
        <end position="501"/>
    </location>
</feature>
<feature type="transmembrane region" description="Helical" evidence="6">
    <location>
        <begin position="141"/>
        <end position="159"/>
    </location>
</feature>
<dbReference type="InterPro" id="IPR020846">
    <property type="entry name" value="MFS_dom"/>
</dbReference>
<name>A0A1B6M0G5_9HEMI</name>
<dbReference type="Pfam" id="PF00083">
    <property type="entry name" value="Sugar_tr"/>
    <property type="match status" value="1"/>
</dbReference>
<dbReference type="FunFam" id="1.20.1250.20:FF:000249">
    <property type="entry name" value="facilitated trehalose transporter Tret1"/>
    <property type="match status" value="1"/>
</dbReference>
<feature type="transmembrane region" description="Helical" evidence="6">
    <location>
        <begin position="111"/>
        <end position="132"/>
    </location>
</feature>
<feature type="transmembrane region" description="Helical" evidence="6">
    <location>
        <begin position="165"/>
        <end position="185"/>
    </location>
</feature>
<evidence type="ECO:0000256" key="2">
    <source>
        <dbReference type="ARBA" id="ARBA00022692"/>
    </source>
</evidence>
<feature type="transmembrane region" description="Helical" evidence="6">
    <location>
        <begin position="222"/>
        <end position="243"/>
    </location>
</feature>
<feature type="region of interest" description="Disordered" evidence="5">
    <location>
        <begin position="519"/>
        <end position="544"/>
    </location>
</feature>
<dbReference type="PROSITE" id="PS50850">
    <property type="entry name" value="MFS"/>
    <property type="match status" value="1"/>
</dbReference>
<evidence type="ECO:0000259" key="7">
    <source>
        <dbReference type="PROSITE" id="PS50850"/>
    </source>
</evidence>
<dbReference type="InterPro" id="IPR050549">
    <property type="entry name" value="MFS_Trehalose_Transporter"/>
</dbReference>
<dbReference type="PRINTS" id="PR00171">
    <property type="entry name" value="SUGRTRNSPORT"/>
</dbReference>
<feature type="transmembrane region" description="Helical" evidence="6">
    <location>
        <begin position="447"/>
        <end position="467"/>
    </location>
</feature>
<feature type="transmembrane region" description="Helical" evidence="6">
    <location>
        <begin position="479"/>
        <end position="497"/>
    </location>
</feature>
<protein>
    <recommendedName>
        <fullName evidence="7">Major facilitator superfamily (MFS) profile domain-containing protein</fullName>
    </recommendedName>
</protein>
<dbReference type="SUPFAM" id="SSF103473">
    <property type="entry name" value="MFS general substrate transporter"/>
    <property type="match status" value="1"/>
</dbReference>
<dbReference type="GO" id="GO:0016020">
    <property type="term" value="C:membrane"/>
    <property type="evidence" value="ECO:0007669"/>
    <property type="project" value="UniProtKB-SubCell"/>
</dbReference>
<feature type="transmembrane region" description="Helical" evidence="6">
    <location>
        <begin position="377"/>
        <end position="396"/>
    </location>
</feature>
<dbReference type="InterPro" id="IPR005828">
    <property type="entry name" value="MFS_sugar_transport-like"/>
</dbReference>
<keyword evidence="3 6" id="KW-1133">Transmembrane helix</keyword>
<reference evidence="8" key="1">
    <citation type="submission" date="2015-11" db="EMBL/GenBank/DDBJ databases">
        <title>De novo transcriptome assembly of four potential Pierce s Disease insect vectors from Arizona vineyards.</title>
        <authorList>
            <person name="Tassone E.E."/>
        </authorList>
    </citation>
    <scope>NUCLEOTIDE SEQUENCE</scope>
</reference>
<dbReference type="Gene3D" id="1.20.1250.20">
    <property type="entry name" value="MFS general substrate transporter like domains"/>
    <property type="match status" value="1"/>
</dbReference>
<sequence length="544" mass="59346">MTSTKKGPAEADLPELKALVEESLSPQLQEKTTEESISCERVGGESWYGSLAVLPPSSKHRLGSPLKQVAVSLFANLGTINSGMMFGFSAVTIPQLKQPDSFIQITPSEASWIASLPTIATPFGCLLSGYFLDTLGRKRTIILCLMPMIVGWYLISAASAVHMIYAGRLCVGLGAGMVGSPVRVYTGEVTQPHLRGMLAAIAAVGASTGVFTQYIIGTFFPWYFLAFFNGCVVSVALISAFFLPESPQFLINKGRIGEARAALTKLRGASADVDEEVQRLVDFANKTNAKSNEKANGIRDIFKPSTLKPFAILAVYFLLYQFSGVNPLTFYAVEIIQESGANMNTYAATIILGLVRLGFTIVSCILMRRLGRRPMTFISSVGCGVTMIGLGSYMYLGERWASEGKEKVATWFPVLNLFLFMTASTMGYLTVPWVMIGEVYPSKVRGIMGGMTTFVGHFCIFIVVKTFPLFQSVSKFGTFIFYGCVSLLATIFFYLFLPETQGRTLQEIEDYFSGRTKTLGPSKDSTNNNNVKPPIVKKTSRSGP</sequence>
<evidence type="ECO:0000256" key="5">
    <source>
        <dbReference type="SAM" id="MobiDB-lite"/>
    </source>
</evidence>
<dbReference type="AlphaFoldDB" id="A0A1B6M0G5"/>
<feature type="transmembrane region" description="Helical" evidence="6">
    <location>
        <begin position="69"/>
        <end position="91"/>
    </location>
</feature>
<dbReference type="GO" id="GO:0022857">
    <property type="term" value="F:transmembrane transporter activity"/>
    <property type="evidence" value="ECO:0007669"/>
    <property type="project" value="InterPro"/>
</dbReference>
<evidence type="ECO:0000256" key="3">
    <source>
        <dbReference type="ARBA" id="ARBA00022989"/>
    </source>
</evidence>
<feature type="transmembrane region" description="Helical" evidence="6">
    <location>
        <begin position="197"/>
        <end position="216"/>
    </location>
</feature>
<feature type="transmembrane region" description="Helical" evidence="6">
    <location>
        <begin position="345"/>
        <end position="365"/>
    </location>
</feature>
<accession>A0A1B6M0G5</accession>
<evidence type="ECO:0000256" key="4">
    <source>
        <dbReference type="ARBA" id="ARBA00023136"/>
    </source>
</evidence>
<gene>
    <name evidence="8" type="ORF">g.29026</name>
</gene>
<dbReference type="PANTHER" id="PTHR48021">
    <property type="match status" value="1"/>
</dbReference>
<organism evidence="8">
    <name type="scientific">Graphocephala atropunctata</name>
    <dbReference type="NCBI Taxonomy" id="36148"/>
    <lineage>
        <taxon>Eukaryota</taxon>
        <taxon>Metazoa</taxon>
        <taxon>Ecdysozoa</taxon>
        <taxon>Arthropoda</taxon>
        <taxon>Hexapoda</taxon>
        <taxon>Insecta</taxon>
        <taxon>Pterygota</taxon>
        <taxon>Neoptera</taxon>
        <taxon>Paraneoptera</taxon>
        <taxon>Hemiptera</taxon>
        <taxon>Auchenorrhyncha</taxon>
        <taxon>Membracoidea</taxon>
        <taxon>Cicadellidae</taxon>
        <taxon>Cicadellinae</taxon>
        <taxon>Cicadellini</taxon>
        <taxon>Graphocephala</taxon>
    </lineage>
</organism>
<keyword evidence="2 6" id="KW-0812">Transmembrane</keyword>
<proteinExistence type="predicted"/>
<dbReference type="PANTHER" id="PTHR48021:SF7">
    <property type="entry name" value="RH09188P"/>
    <property type="match status" value="1"/>
</dbReference>
<evidence type="ECO:0000313" key="8">
    <source>
        <dbReference type="EMBL" id="JAT29426.1"/>
    </source>
</evidence>
<feature type="transmembrane region" description="Helical" evidence="6">
    <location>
        <begin position="408"/>
        <end position="435"/>
    </location>
</feature>
<dbReference type="InterPro" id="IPR036259">
    <property type="entry name" value="MFS_trans_sf"/>
</dbReference>
<keyword evidence="4 6" id="KW-0472">Membrane</keyword>
<feature type="transmembrane region" description="Helical" evidence="6">
    <location>
        <begin position="310"/>
        <end position="333"/>
    </location>
</feature>
<evidence type="ECO:0000256" key="1">
    <source>
        <dbReference type="ARBA" id="ARBA00004141"/>
    </source>
</evidence>
<dbReference type="InterPro" id="IPR003663">
    <property type="entry name" value="Sugar/inositol_transpt"/>
</dbReference>
<dbReference type="EMBL" id="GEBQ01010551">
    <property type="protein sequence ID" value="JAT29426.1"/>
    <property type="molecule type" value="Transcribed_RNA"/>
</dbReference>
<evidence type="ECO:0000256" key="6">
    <source>
        <dbReference type="SAM" id="Phobius"/>
    </source>
</evidence>